<name>A0A8H7EAS6_9PLEO</name>
<reference evidence="1" key="1">
    <citation type="submission" date="2020-01" db="EMBL/GenBank/DDBJ databases">
        <authorList>
            <person name="Feng Z.H.Z."/>
        </authorList>
    </citation>
    <scope>NUCLEOTIDE SEQUENCE</scope>
    <source>
        <strain evidence="1">CBS107.38</strain>
    </source>
</reference>
<accession>A0A8H7EAS6</accession>
<dbReference type="AlphaFoldDB" id="A0A8H7EAS6"/>
<dbReference type="Proteomes" id="UP000596902">
    <property type="component" value="Unassembled WGS sequence"/>
</dbReference>
<keyword evidence="2" id="KW-1185">Reference proteome</keyword>
<gene>
    <name evidence="1" type="ORF">GT037_011151</name>
</gene>
<protein>
    <submittedName>
        <fullName evidence="1">Uncharacterized protein</fullName>
    </submittedName>
</protein>
<proteinExistence type="predicted"/>
<evidence type="ECO:0000313" key="2">
    <source>
        <dbReference type="Proteomes" id="UP000596902"/>
    </source>
</evidence>
<dbReference type="GeneID" id="62209376"/>
<sequence length="87" mass="9752">MTLYRGVSTFSVITRSRSMTHGFMMTLSDGGSVRRNLSTSFCRWVMSYSEASKRSRFPDMWASQITRNGNLFCATSCPHANPEKGAT</sequence>
<reference evidence="1" key="2">
    <citation type="submission" date="2020-08" db="EMBL/GenBank/DDBJ databases">
        <title>Draft Genome Sequence of Cumin Blight Pathogen Alternaria burnsii.</title>
        <authorList>
            <person name="Feng Z."/>
        </authorList>
    </citation>
    <scope>NUCLEOTIDE SEQUENCE</scope>
    <source>
        <strain evidence="1">CBS107.38</strain>
    </source>
</reference>
<dbReference type="EMBL" id="JAAABM010000029">
    <property type="protein sequence ID" value="KAF7670700.1"/>
    <property type="molecule type" value="Genomic_DNA"/>
</dbReference>
<evidence type="ECO:0000313" key="1">
    <source>
        <dbReference type="EMBL" id="KAF7670700.1"/>
    </source>
</evidence>
<dbReference type="RefSeq" id="XP_038781094.1">
    <property type="nucleotide sequence ID" value="XM_038936198.1"/>
</dbReference>
<organism evidence="1 2">
    <name type="scientific">Alternaria burnsii</name>
    <dbReference type="NCBI Taxonomy" id="1187904"/>
    <lineage>
        <taxon>Eukaryota</taxon>
        <taxon>Fungi</taxon>
        <taxon>Dikarya</taxon>
        <taxon>Ascomycota</taxon>
        <taxon>Pezizomycotina</taxon>
        <taxon>Dothideomycetes</taxon>
        <taxon>Pleosporomycetidae</taxon>
        <taxon>Pleosporales</taxon>
        <taxon>Pleosporineae</taxon>
        <taxon>Pleosporaceae</taxon>
        <taxon>Alternaria</taxon>
        <taxon>Alternaria sect. Alternaria</taxon>
    </lineage>
</organism>
<comment type="caution">
    <text evidence="1">The sequence shown here is derived from an EMBL/GenBank/DDBJ whole genome shotgun (WGS) entry which is preliminary data.</text>
</comment>